<dbReference type="AlphaFoldDB" id="A0A1J4L456"/>
<organism evidence="3 4">
    <name type="scientific">Tritrichomonas foetus</name>
    <dbReference type="NCBI Taxonomy" id="1144522"/>
    <lineage>
        <taxon>Eukaryota</taxon>
        <taxon>Metamonada</taxon>
        <taxon>Parabasalia</taxon>
        <taxon>Tritrichomonadida</taxon>
        <taxon>Tritrichomonadidae</taxon>
        <taxon>Tritrichomonas</taxon>
    </lineage>
</organism>
<feature type="signal peptide" evidence="2">
    <location>
        <begin position="1"/>
        <end position="19"/>
    </location>
</feature>
<evidence type="ECO:0000256" key="1">
    <source>
        <dbReference type="SAM" id="Phobius"/>
    </source>
</evidence>
<dbReference type="RefSeq" id="XP_068369845.1">
    <property type="nucleotide sequence ID" value="XM_068496952.1"/>
</dbReference>
<evidence type="ECO:0000313" key="3">
    <source>
        <dbReference type="EMBL" id="OHT16709.1"/>
    </source>
</evidence>
<accession>A0A1J4L456</accession>
<evidence type="ECO:0000313" key="4">
    <source>
        <dbReference type="Proteomes" id="UP000179807"/>
    </source>
</evidence>
<keyword evidence="4" id="KW-1185">Reference proteome</keyword>
<evidence type="ECO:0000256" key="2">
    <source>
        <dbReference type="SAM" id="SignalP"/>
    </source>
</evidence>
<reference evidence="3" key="1">
    <citation type="submission" date="2016-10" db="EMBL/GenBank/DDBJ databases">
        <authorList>
            <person name="Benchimol M."/>
            <person name="Almeida L.G."/>
            <person name="Vasconcelos A.T."/>
            <person name="Perreira-Neves A."/>
            <person name="Rosa I.A."/>
            <person name="Tasca T."/>
            <person name="Bogo M.R."/>
            <person name="de Souza W."/>
        </authorList>
    </citation>
    <scope>NUCLEOTIDE SEQUENCE [LARGE SCALE GENOMIC DNA]</scope>
    <source>
        <strain evidence="3">K</strain>
    </source>
</reference>
<feature type="transmembrane region" description="Helical" evidence="1">
    <location>
        <begin position="415"/>
        <end position="436"/>
    </location>
</feature>
<feature type="chain" id="PRO_5012339746" description="Right handed beta helix domain-containing protein" evidence="2">
    <location>
        <begin position="20"/>
        <end position="516"/>
    </location>
</feature>
<keyword evidence="1" id="KW-0812">Transmembrane</keyword>
<keyword evidence="1" id="KW-0472">Membrane</keyword>
<comment type="caution">
    <text evidence="3">The sequence shown here is derived from an EMBL/GenBank/DDBJ whole genome shotgun (WGS) entry which is preliminary data.</text>
</comment>
<dbReference type="InterPro" id="IPR011050">
    <property type="entry name" value="Pectin_lyase_fold/virulence"/>
</dbReference>
<gene>
    <name evidence="3" type="ORF">TRFO_12967</name>
</gene>
<name>A0A1J4L456_9EUKA</name>
<keyword evidence="1" id="KW-1133">Transmembrane helix</keyword>
<evidence type="ECO:0008006" key="5">
    <source>
        <dbReference type="Google" id="ProtNLM"/>
    </source>
</evidence>
<protein>
    <recommendedName>
        <fullName evidence="5">Right handed beta helix domain-containing protein</fullName>
    </recommendedName>
</protein>
<dbReference type="VEuPathDB" id="TrichDB:TRFO_12967"/>
<dbReference type="Proteomes" id="UP000179807">
    <property type="component" value="Unassembled WGS sequence"/>
</dbReference>
<dbReference type="SUPFAM" id="SSF51126">
    <property type="entry name" value="Pectin lyase-like"/>
    <property type="match status" value="1"/>
</dbReference>
<proteinExistence type="predicted"/>
<dbReference type="EMBL" id="MLAK01000078">
    <property type="protein sequence ID" value="OHT16709.1"/>
    <property type="molecule type" value="Genomic_DNA"/>
</dbReference>
<keyword evidence="2" id="KW-0732">Signal</keyword>
<sequence length="516" mass="57888">MNFLNYSLVFLTLSNITKASPLLISSAALNFNFYRVKSKFFFSNFIYSSLPVSFNSCKFQYYLKSAIILSNSNYKDQYFNSQLQMSNTTIKEATITCCFFNSITSWTGGGGTQKGAAIYQNISWINLTIENSAFKKCRATEGGAIFSNSINVTSKSNNFYLCESYDKATGIYTVKSNKHQQIEITDAYFHDCTGGGPPLYLESPSASVKNVNITGSSGGPPYGGIYIQSEYLSDLGIDLQYINLINNNGEHIVFVLEPDEAPFRNFNFINNSISLYLMEIKTDETRMKGFNLRNMSFVGNTPSNYSICEPVIFITFYFSNCFFEFPESQQSWRIGNKNGVYDSVFSTNTTIQIKVNVESKSWDVPATATFSATAGFTPSSAFIPRRTPIPDGRPNIMANAVQKNIFSKEELVKSAVPFTLSLIVIVSGIAGATYYIRKRIQHLKVGNSDDFDNTFIDRMVSELHLSSSDNSFDYYTYSYSQDEYASPDYLLTGPEDPGDVLTEMEKNNNPYSKIVF</sequence>
<dbReference type="GeneID" id="94831656"/>